<feature type="region of interest" description="Disordered" evidence="2">
    <location>
        <begin position="103"/>
        <end position="174"/>
    </location>
</feature>
<sequence>MAATTELFTRGGPDMADNRGQSMVAKHLDKLQKNKEDAAVAKLKALMPHVGPVAREMALQECGWDTERALALLRKFALSNAQELSTIQKERTRHAETQMAARIAAGRSGDGSESDSDESDDDNRRSKKHGKSSKKRDGKRHSSSKSKKKHKHKRSRSGSEDRPPKGAVGSEYGKHGIIRETDMYAKRPEFMLWAIEVKKIDVEIMPKFEEKELFREYMEDYNTATLPHQKYYDTELYERQRAAKAAKRAAKNGPKERTAFEDEAELKAQLAAQRAEEQRERLKAAYGELHTTDKAKAMREQELMRAQMTLAYRMGDHSEAQRLAARLAPDDPSNPHR</sequence>
<keyword evidence="1" id="KW-0175">Coiled coil</keyword>
<accession>A0A1D1ZSC7</accession>
<evidence type="ECO:0000256" key="2">
    <source>
        <dbReference type="SAM" id="MobiDB-lite"/>
    </source>
</evidence>
<feature type="compositionally biased region" description="Basic residues" evidence="2">
    <location>
        <begin position="125"/>
        <end position="156"/>
    </location>
</feature>
<protein>
    <submittedName>
        <fullName evidence="3">Uncharacterized protein</fullName>
    </submittedName>
</protein>
<feature type="compositionally biased region" description="Acidic residues" evidence="2">
    <location>
        <begin position="112"/>
        <end position="121"/>
    </location>
</feature>
<dbReference type="PANTHER" id="PTHR34689:SF1">
    <property type="entry name" value="NUCLEIC ACID-BINDING PROTEIN"/>
    <property type="match status" value="1"/>
</dbReference>
<organism evidence="3">
    <name type="scientific">Auxenochlorella protothecoides</name>
    <name type="common">Green microalga</name>
    <name type="synonym">Chlorella protothecoides</name>
    <dbReference type="NCBI Taxonomy" id="3075"/>
    <lineage>
        <taxon>Eukaryota</taxon>
        <taxon>Viridiplantae</taxon>
        <taxon>Chlorophyta</taxon>
        <taxon>core chlorophytes</taxon>
        <taxon>Trebouxiophyceae</taxon>
        <taxon>Chlorellales</taxon>
        <taxon>Chlorellaceae</taxon>
        <taxon>Auxenochlorella</taxon>
    </lineage>
</organism>
<dbReference type="PANTHER" id="PTHR34689">
    <property type="entry name" value="NUCLEIC ACID-BINDING PROTEIN"/>
    <property type="match status" value="1"/>
</dbReference>
<feature type="coiled-coil region" evidence="1">
    <location>
        <begin position="261"/>
        <end position="292"/>
    </location>
</feature>
<evidence type="ECO:0000313" key="3">
    <source>
        <dbReference type="EMBL" id="JAT69870.1"/>
    </source>
</evidence>
<evidence type="ECO:0000256" key="1">
    <source>
        <dbReference type="SAM" id="Coils"/>
    </source>
</evidence>
<proteinExistence type="predicted"/>
<dbReference type="AlphaFoldDB" id="A0A1D1ZSC7"/>
<reference evidence="3" key="1">
    <citation type="submission" date="2015-08" db="EMBL/GenBank/DDBJ databases">
        <authorList>
            <person name="Babu N.S."/>
            <person name="Beckwith C.J."/>
            <person name="Beseler K.G."/>
            <person name="Brison A."/>
            <person name="Carone J.V."/>
            <person name="Caskin T.P."/>
            <person name="Diamond M."/>
            <person name="Durham M.E."/>
            <person name="Foxe J.M."/>
            <person name="Go M."/>
            <person name="Henderson B.A."/>
            <person name="Jones I.B."/>
            <person name="McGettigan J.A."/>
            <person name="Micheletti S.J."/>
            <person name="Nasrallah M.E."/>
            <person name="Ortiz D."/>
            <person name="Piller C.R."/>
            <person name="Privatt S.R."/>
            <person name="Schneider S.L."/>
            <person name="Sharp S."/>
            <person name="Smith T.C."/>
            <person name="Stanton J.D."/>
            <person name="Ullery H.E."/>
            <person name="Wilson R.J."/>
            <person name="Serrano M.G."/>
            <person name="Buck G."/>
            <person name="Lee V."/>
            <person name="Wang Y."/>
            <person name="Carvalho R."/>
            <person name="Voegtly L."/>
            <person name="Shi R."/>
            <person name="Duckworth R."/>
            <person name="Johnson A."/>
            <person name="Loviza R."/>
            <person name="Walstead R."/>
            <person name="Shah Z."/>
            <person name="Kiflezghi M."/>
            <person name="Wade K."/>
            <person name="Ball S.L."/>
            <person name="Bradley K.W."/>
            <person name="Asai D.J."/>
            <person name="Bowman C.A."/>
            <person name="Russell D.A."/>
            <person name="Pope W.H."/>
            <person name="Jacobs-Sera D."/>
            <person name="Hendrix R.W."/>
            <person name="Hatfull G.F."/>
        </authorList>
    </citation>
    <scope>NUCLEOTIDE SEQUENCE</scope>
</reference>
<dbReference type="EMBL" id="GDKF01008752">
    <property type="protein sequence ID" value="JAT69870.1"/>
    <property type="molecule type" value="Transcribed_RNA"/>
</dbReference>
<dbReference type="CDD" id="cd14279">
    <property type="entry name" value="CUE"/>
    <property type="match status" value="1"/>
</dbReference>
<name>A0A1D1ZSC7_AUXPR</name>
<gene>
    <name evidence="3" type="ORF">g.4725</name>
</gene>